<organism evidence="2">
    <name type="scientific">Medioppia subpectinata</name>
    <dbReference type="NCBI Taxonomy" id="1979941"/>
    <lineage>
        <taxon>Eukaryota</taxon>
        <taxon>Metazoa</taxon>
        <taxon>Ecdysozoa</taxon>
        <taxon>Arthropoda</taxon>
        <taxon>Chelicerata</taxon>
        <taxon>Arachnida</taxon>
        <taxon>Acari</taxon>
        <taxon>Acariformes</taxon>
        <taxon>Sarcoptiformes</taxon>
        <taxon>Oribatida</taxon>
        <taxon>Brachypylina</taxon>
        <taxon>Oppioidea</taxon>
        <taxon>Oppiidae</taxon>
        <taxon>Medioppia</taxon>
    </lineage>
</organism>
<dbReference type="Pfam" id="PF00149">
    <property type="entry name" value="Metallophos"/>
    <property type="match status" value="1"/>
</dbReference>
<evidence type="ECO:0000259" key="1">
    <source>
        <dbReference type="Pfam" id="PF00149"/>
    </source>
</evidence>
<dbReference type="OrthoDB" id="9675250at2759"/>
<dbReference type="PANTHER" id="PTHR16509:SF1">
    <property type="entry name" value="MANGANESE-DEPENDENT ADP-RIBOSE_CDP-ALCOHOL DIPHOSPHATASE"/>
    <property type="match status" value="1"/>
</dbReference>
<dbReference type="Gene3D" id="3.60.21.10">
    <property type="match status" value="1"/>
</dbReference>
<dbReference type="EMBL" id="CAJPIZ010019452">
    <property type="protein sequence ID" value="CAG2116938.1"/>
    <property type="molecule type" value="Genomic_DNA"/>
</dbReference>
<dbReference type="GO" id="GO:0047734">
    <property type="term" value="F:CDP-glycerol diphosphatase activity"/>
    <property type="evidence" value="ECO:0007669"/>
    <property type="project" value="TreeGrafter"/>
</dbReference>
<feature type="non-terminal residue" evidence="2">
    <location>
        <position position="1"/>
    </location>
</feature>
<protein>
    <recommendedName>
        <fullName evidence="1">Calcineurin-like phosphoesterase domain-containing protein</fullName>
    </recommendedName>
</protein>
<dbReference type="SUPFAM" id="SSF56300">
    <property type="entry name" value="Metallo-dependent phosphatases"/>
    <property type="match status" value="1"/>
</dbReference>
<dbReference type="GO" id="GO:0008663">
    <property type="term" value="F:2',3'-cyclic-nucleotide 2'-phosphodiesterase activity"/>
    <property type="evidence" value="ECO:0007669"/>
    <property type="project" value="TreeGrafter"/>
</dbReference>
<dbReference type="Proteomes" id="UP000759131">
    <property type="component" value="Unassembled WGS sequence"/>
</dbReference>
<proteinExistence type="predicted"/>
<evidence type="ECO:0000313" key="2">
    <source>
        <dbReference type="EMBL" id="CAD7637205.1"/>
    </source>
</evidence>
<evidence type="ECO:0000313" key="3">
    <source>
        <dbReference type="Proteomes" id="UP000759131"/>
    </source>
</evidence>
<dbReference type="GO" id="GO:0030145">
    <property type="term" value="F:manganese ion binding"/>
    <property type="evidence" value="ECO:0007669"/>
    <property type="project" value="TreeGrafter"/>
</dbReference>
<keyword evidence="3" id="KW-1185">Reference proteome</keyword>
<feature type="domain" description="Calcineurin-like phosphoesterase" evidence="1">
    <location>
        <begin position="5"/>
        <end position="291"/>
    </location>
</feature>
<name>A0A7R9L8X7_9ACAR</name>
<accession>A0A7R9L8X7</accession>
<gene>
    <name evidence="2" type="ORF">OSB1V03_LOCUS16893</name>
</gene>
<sequence length="321" mass="36964">MSCLLRFGVVADVQYADNDDRQAWYDSTKTRYYRNSLTQVKKAFTHWNCEEKRDKGISFVLQLGDIIDGINAQTREYHDSSADAIRKTLNEFESNQHIPTFHAVGNHELYNFSRKQLGQLFRDSLFKRMKLSSESIGLNGLEVLAENSDELSLYYKVNPISRLKLISLDCFDISVLGHESNHEKYIMAAEELFRHHGRHDWDLWDTDDHLVGPNKRFQSSNGAISEEQLNWLEKELQESDEKNELVIVFGHVGLNPDSSDWNTVMWNYDEVMACFDRHSSVVAYLSGHAHSSGYAYANGIHYISFHAIIETPPETEAFATI</sequence>
<dbReference type="InterPro" id="IPR004843">
    <property type="entry name" value="Calcineurin-like_PHP"/>
</dbReference>
<dbReference type="AlphaFoldDB" id="A0A7R9L8X7"/>
<reference evidence="2" key="1">
    <citation type="submission" date="2020-11" db="EMBL/GenBank/DDBJ databases">
        <authorList>
            <person name="Tran Van P."/>
        </authorList>
    </citation>
    <scope>NUCLEOTIDE SEQUENCE</scope>
</reference>
<dbReference type="EMBL" id="OC874027">
    <property type="protein sequence ID" value="CAD7637205.1"/>
    <property type="molecule type" value="Genomic_DNA"/>
</dbReference>
<dbReference type="GO" id="GO:0047631">
    <property type="term" value="F:ADP-ribose diphosphatase activity"/>
    <property type="evidence" value="ECO:0007669"/>
    <property type="project" value="TreeGrafter"/>
</dbReference>
<dbReference type="PANTHER" id="PTHR16509">
    <property type="match status" value="1"/>
</dbReference>
<dbReference type="InterPro" id="IPR029052">
    <property type="entry name" value="Metallo-depent_PP-like"/>
</dbReference>